<dbReference type="EMBL" id="LRGC01000003">
    <property type="protein sequence ID" value="KWR56448.1"/>
    <property type="molecule type" value="Genomic_DNA"/>
</dbReference>
<dbReference type="Proteomes" id="UP000467334">
    <property type="component" value="Unassembled WGS sequence"/>
</dbReference>
<feature type="transmembrane region" description="Helical" evidence="1">
    <location>
        <begin position="6"/>
        <end position="27"/>
    </location>
</feature>
<dbReference type="InterPro" id="IPR029087">
    <property type="entry name" value="Imm17"/>
</dbReference>
<dbReference type="Proteomes" id="UP000283482">
    <property type="component" value="Unassembled WGS sequence"/>
</dbReference>
<evidence type="ECO:0000313" key="10">
    <source>
        <dbReference type="EMBL" id="RGW97035.1"/>
    </source>
</evidence>
<reference evidence="5" key="2">
    <citation type="submission" date="2016-01" db="EMBL/GenBank/DDBJ databases">
        <authorList>
            <person name="McClelland M."/>
            <person name="Jain A."/>
            <person name="Saraogi P."/>
            <person name="Mendelson R."/>
            <person name="Westerman R."/>
            <person name="SanMiguel P."/>
            <person name="Csonka L."/>
        </authorList>
    </citation>
    <scope>NUCLEOTIDE SEQUENCE</scope>
    <source>
        <strain evidence="5">CL09T03C01</strain>
    </source>
</reference>
<keyword evidence="15" id="KW-1185">Reference proteome</keyword>
<evidence type="ECO:0000313" key="17">
    <source>
        <dbReference type="Proteomes" id="UP000283310"/>
    </source>
</evidence>
<evidence type="ECO:0000313" key="7">
    <source>
        <dbReference type="EMBL" id="RGR14053.1"/>
    </source>
</evidence>
<dbReference type="Proteomes" id="UP000056419">
    <property type="component" value="Unassembled WGS sequence"/>
</dbReference>
<dbReference type="Proteomes" id="UP000283762">
    <property type="component" value="Unassembled WGS sequence"/>
</dbReference>
<evidence type="ECO:0000313" key="18">
    <source>
        <dbReference type="Proteomes" id="UP000283482"/>
    </source>
</evidence>
<evidence type="ECO:0000313" key="2">
    <source>
        <dbReference type="EMBL" id="KAB5278969.1"/>
    </source>
</evidence>
<gene>
    <name evidence="5" type="ORF">AA415_00755</name>
    <name evidence="13" type="ORF">DW668_12965</name>
    <name evidence="12" type="ORF">DW853_00230</name>
    <name evidence="11" type="ORF">DW889_10040</name>
    <name evidence="10" type="ORF">DWV41_08710</name>
    <name evidence="9" type="ORF">DWV77_01795</name>
    <name evidence="8" type="ORF">DWY58_07255</name>
    <name evidence="7" type="ORF">DWY65_07970</name>
    <name evidence="14" type="ORF">DWZ78_13065</name>
    <name evidence="6" type="ORF">DXC34_14405</name>
    <name evidence="4" type="ORF">F9950_09765</name>
    <name evidence="3" type="ORF">F9958_10635</name>
    <name evidence="2" type="ORF">F9962_17280</name>
</gene>
<proteinExistence type="predicted"/>
<dbReference type="EMBL" id="QRTW01000011">
    <property type="protein sequence ID" value="RGR14053.1"/>
    <property type="molecule type" value="Genomic_DNA"/>
</dbReference>
<evidence type="ECO:0000256" key="1">
    <source>
        <dbReference type="SAM" id="Phobius"/>
    </source>
</evidence>
<evidence type="ECO:0000313" key="20">
    <source>
        <dbReference type="Proteomes" id="UP000284161"/>
    </source>
</evidence>
<dbReference type="EMBL" id="QRUB01000004">
    <property type="protein sequence ID" value="RGR28571.1"/>
    <property type="molecule type" value="Genomic_DNA"/>
</dbReference>
<name>A0A108TAS0_BACSE</name>
<comment type="caution">
    <text evidence="5">The sequence shown here is derived from an EMBL/GenBank/DDBJ whole genome shotgun (WGS) entry which is preliminary data.</text>
</comment>
<dbReference type="Proteomes" id="UP000284604">
    <property type="component" value="Unassembled WGS sequence"/>
</dbReference>
<dbReference type="Proteomes" id="UP000283310">
    <property type="component" value="Unassembled WGS sequence"/>
</dbReference>
<keyword evidence="1" id="KW-0472">Membrane</keyword>
<evidence type="ECO:0000313" key="16">
    <source>
        <dbReference type="Proteomes" id="UP000261223"/>
    </source>
</evidence>
<protein>
    <submittedName>
        <fullName evidence="5">Immunity protein 17</fullName>
    </submittedName>
</protein>
<dbReference type="EMBL" id="QRPN01000014">
    <property type="protein sequence ID" value="RHM16727.1"/>
    <property type="molecule type" value="Genomic_DNA"/>
</dbReference>
<keyword evidence="1" id="KW-0812">Transmembrane</keyword>
<dbReference type="EMBL" id="QSHQ01000001">
    <property type="protein sequence ID" value="RHC33644.1"/>
    <property type="molecule type" value="Genomic_DNA"/>
</dbReference>
<dbReference type="Pfam" id="PF15562">
    <property type="entry name" value="Imm17"/>
    <property type="match status" value="1"/>
</dbReference>
<evidence type="ECO:0000313" key="13">
    <source>
        <dbReference type="EMBL" id="RHF72793.1"/>
    </source>
</evidence>
<evidence type="ECO:0000313" key="9">
    <source>
        <dbReference type="EMBL" id="RGW36080.1"/>
    </source>
</evidence>
<evidence type="ECO:0000313" key="27">
    <source>
        <dbReference type="Proteomes" id="UP000467334"/>
    </source>
</evidence>
<evidence type="ECO:0000313" key="26">
    <source>
        <dbReference type="Proteomes" id="UP000440773"/>
    </source>
</evidence>
<dbReference type="RefSeq" id="WP_005657624.1">
    <property type="nucleotide sequence ID" value="NZ_AP031449.1"/>
</dbReference>
<accession>A0A108TAS0</accession>
<dbReference type="Proteomes" id="UP000440773">
    <property type="component" value="Unassembled WGS sequence"/>
</dbReference>
<dbReference type="Proteomes" id="UP000285305">
    <property type="component" value="Unassembled WGS sequence"/>
</dbReference>
<dbReference type="Proteomes" id="UP000284777">
    <property type="component" value="Unassembled WGS sequence"/>
</dbReference>
<reference evidence="25 26" key="4">
    <citation type="journal article" date="2019" name="Nat. Med.">
        <title>A library of human gut bacterial isolates paired with longitudinal multiomics data enables mechanistic microbiome research.</title>
        <authorList>
            <person name="Poyet M."/>
            <person name="Groussin M."/>
            <person name="Gibbons S.M."/>
            <person name="Avila-Pacheco J."/>
            <person name="Jiang X."/>
            <person name="Kearney S.M."/>
            <person name="Perrotta A.R."/>
            <person name="Berdy B."/>
            <person name="Zhao S."/>
            <person name="Lieberman T.D."/>
            <person name="Swanson P.K."/>
            <person name="Smith M."/>
            <person name="Roesemann S."/>
            <person name="Alexander J.E."/>
            <person name="Rich S.A."/>
            <person name="Livny J."/>
            <person name="Vlamakis H."/>
            <person name="Clish C."/>
            <person name="Bullock K."/>
            <person name="Deik A."/>
            <person name="Scott J."/>
            <person name="Pierce K.A."/>
            <person name="Xavier R.J."/>
            <person name="Alm E.J."/>
        </authorList>
    </citation>
    <scope>NUCLEOTIDE SEQUENCE [LARGE SCALE GENOMIC DNA]</scope>
    <source>
        <strain evidence="2 26">BIOML-A17</strain>
        <strain evidence="4 25">BIOML-A2</strain>
        <strain evidence="3 27">BIOML-A6</strain>
    </source>
</reference>
<dbReference type="EMBL" id="QSSV01000020">
    <property type="protein sequence ID" value="RGM10853.1"/>
    <property type="molecule type" value="Genomic_DNA"/>
</dbReference>
<dbReference type="STRING" id="46506.AA415_00755"/>
<dbReference type="EMBL" id="WCLP01000069">
    <property type="protein sequence ID" value="KAB5278969.1"/>
    <property type="molecule type" value="Genomic_DNA"/>
</dbReference>
<dbReference type="Proteomes" id="UP000284161">
    <property type="component" value="Unassembled WGS sequence"/>
</dbReference>
<dbReference type="GeneID" id="31798560"/>
<dbReference type="PATRIC" id="fig|46506.5.peg.811"/>
<dbReference type="EMBL" id="WCLA01000018">
    <property type="protein sequence ID" value="KAB5327434.1"/>
    <property type="molecule type" value="Genomic_DNA"/>
</dbReference>
<dbReference type="EMBL" id="QSBD01000011">
    <property type="protein sequence ID" value="RGW97035.1"/>
    <property type="molecule type" value="Genomic_DNA"/>
</dbReference>
<dbReference type="Proteomes" id="UP000431177">
    <property type="component" value="Unassembled WGS sequence"/>
</dbReference>
<sequence length="72" mass="8129">MSQYIVQGIFAVAGIISLLAAILDWDWFFTAQNTQFVVRNVGRRQARWFYGVLGMILIGTAVFFFLNTPPVA</sequence>
<dbReference type="AlphaFoldDB" id="A0A108TAS0"/>
<evidence type="ECO:0000313" key="24">
    <source>
        <dbReference type="Proteomes" id="UP000285305"/>
    </source>
</evidence>
<evidence type="ECO:0000313" key="3">
    <source>
        <dbReference type="EMBL" id="KAB5313374.1"/>
    </source>
</evidence>
<evidence type="ECO:0000313" key="14">
    <source>
        <dbReference type="EMBL" id="RHM16727.1"/>
    </source>
</evidence>
<evidence type="ECO:0000313" key="22">
    <source>
        <dbReference type="Proteomes" id="UP000284777"/>
    </source>
</evidence>
<dbReference type="EMBL" id="QRHJ01000040">
    <property type="protein sequence ID" value="RHF72793.1"/>
    <property type="molecule type" value="Genomic_DNA"/>
</dbReference>
<evidence type="ECO:0000313" key="23">
    <source>
        <dbReference type="Proteomes" id="UP000285150"/>
    </source>
</evidence>
<evidence type="ECO:0000313" key="25">
    <source>
        <dbReference type="Proteomes" id="UP000431177"/>
    </source>
</evidence>
<evidence type="ECO:0000313" key="21">
    <source>
        <dbReference type="Proteomes" id="UP000284604"/>
    </source>
</evidence>
<evidence type="ECO:0000313" key="12">
    <source>
        <dbReference type="EMBL" id="RHC33644.1"/>
    </source>
</evidence>
<dbReference type="EMBL" id="QSGN01000023">
    <property type="protein sequence ID" value="RHB28218.1"/>
    <property type="molecule type" value="Genomic_DNA"/>
</dbReference>
<evidence type="ECO:0000313" key="6">
    <source>
        <dbReference type="EMBL" id="RGM10853.1"/>
    </source>
</evidence>
<evidence type="ECO:0000313" key="5">
    <source>
        <dbReference type="EMBL" id="KWR56448.1"/>
    </source>
</evidence>
<evidence type="ECO:0000313" key="15">
    <source>
        <dbReference type="Proteomes" id="UP000056419"/>
    </source>
</evidence>
<feature type="transmembrane region" description="Helical" evidence="1">
    <location>
        <begin position="48"/>
        <end position="66"/>
    </location>
</feature>
<keyword evidence="1" id="KW-1133">Transmembrane helix</keyword>
<evidence type="ECO:0000313" key="8">
    <source>
        <dbReference type="EMBL" id="RGR28571.1"/>
    </source>
</evidence>
<dbReference type="Proteomes" id="UP000261223">
    <property type="component" value="Unassembled WGS sequence"/>
</dbReference>
<dbReference type="EMBL" id="QSAF01000002">
    <property type="protein sequence ID" value="RGW36080.1"/>
    <property type="molecule type" value="Genomic_DNA"/>
</dbReference>
<evidence type="ECO:0000313" key="19">
    <source>
        <dbReference type="Proteomes" id="UP000283762"/>
    </source>
</evidence>
<reference evidence="5 15" key="1">
    <citation type="journal article" date="2016" name="BMC Genomics">
        <title>Type VI secretion systems of human gut Bacteroidales segregate into three genetic architectures, two of which are contained on mobile genetic elements.</title>
        <authorList>
            <person name="Coyne M.J."/>
            <person name="Roelofs K.G."/>
            <person name="Comstock L.E."/>
        </authorList>
    </citation>
    <scope>NUCLEOTIDE SEQUENCE [LARGE SCALE GENOMIC DNA]</scope>
    <source>
        <strain evidence="5 15">CL09T03C01</strain>
    </source>
</reference>
<dbReference type="EMBL" id="WCLE01000021">
    <property type="protein sequence ID" value="KAB5313374.1"/>
    <property type="molecule type" value="Genomic_DNA"/>
</dbReference>
<reference evidence="16 17" key="3">
    <citation type="submission" date="2018-08" db="EMBL/GenBank/DDBJ databases">
        <title>A genome reference for cultivated species of the human gut microbiota.</title>
        <authorList>
            <person name="Zou Y."/>
            <person name="Xue W."/>
            <person name="Luo G."/>
        </authorList>
    </citation>
    <scope>NUCLEOTIDE SEQUENCE [LARGE SCALE GENOMIC DNA]</scope>
    <source>
        <strain evidence="10 22">AF05-4</strain>
        <strain evidence="9 23">AF12-7</strain>
        <strain evidence="8 20">AF25-6</strain>
        <strain evidence="7 17">AF26-20BH</strain>
        <strain evidence="14 21">AF35-20</strain>
        <strain evidence="13 19">AM25-16</strain>
        <strain evidence="12 24">AM36-9BH</strain>
        <strain evidence="11 18">AM40-34</strain>
        <strain evidence="6 16">TF03-6</strain>
    </source>
</reference>
<evidence type="ECO:0000313" key="4">
    <source>
        <dbReference type="EMBL" id="KAB5327434.1"/>
    </source>
</evidence>
<dbReference type="Proteomes" id="UP000285150">
    <property type="component" value="Unassembled WGS sequence"/>
</dbReference>
<evidence type="ECO:0000313" key="11">
    <source>
        <dbReference type="EMBL" id="RHB28218.1"/>
    </source>
</evidence>
<organism evidence="5 15">
    <name type="scientific">Bacteroides stercoris</name>
    <dbReference type="NCBI Taxonomy" id="46506"/>
    <lineage>
        <taxon>Bacteria</taxon>
        <taxon>Pseudomonadati</taxon>
        <taxon>Bacteroidota</taxon>
        <taxon>Bacteroidia</taxon>
        <taxon>Bacteroidales</taxon>
        <taxon>Bacteroidaceae</taxon>
        <taxon>Bacteroides</taxon>
    </lineage>
</organism>